<dbReference type="InterPro" id="IPR039426">
    <property type="entry name" value="TonB-dep_rcpt-like"/>
</dbReference>
<comment type="subcellular location">
    <subcellularLocation>
        <location evidence="1 10">Cell outer membrane</location>
        <topology evidence="1 10">Multi-pass membrane protein</topology>
    </subcellularLocation>
</comment>
<keyword evidence="6 11" id="KW-0798">TonB box</keyword>
<evidence type="ECO:0000259" key="12">
    <source>
        <dbReference type="Pfam" id="PF00593"/>
    </source>
</evidence>
<keyword evidence="3 10" id="KW-1134">Transmembrane beta strand</keyword>
<feature type="domain" description="TonB-dependent receptor-like beta-barrel" evidence="12">
    <location>
        <begin position="235"/>
        <end position="655"/>
    </location>
</feature>
<keyword evidence="9 10" id="KW-0998">Cell outer membrane</keyword>
<comment type="similarity">
    <text evidence="10 11">Belongs to the TonB-dependent receptor family.</text>
</comment>
<organism evidence="14 15">
    <name type="scientific">Sphingomonas natans</name>
    <dbReference type="NCBI Taxonomy" id="3063330"/>
    <lineage>
        <taxon>Bacteria</taxon>
        <taxon>Pseudomonadati</taxon>
        <taxon>Pseudomonadota</taxon>
        <taxon>Alphaproteobacteria</taxon>
        <taxon>Sphingomonadales</taxon>
        <taxon>Sphingomonadaceae</taxon>
        <taxon>Sphingomonas</taxon>
    </lineage>
</organism>
<evidence type="ECO:0000256" key="7">
    <source>
        <dbReference type="ARBA" id="ARBA00023136"/>
    </source>
</evidence>
<keyword evidence="7 10" id="KW-0472">Membrane</keyword>
<keyword evidence="4 10" id="KW-0812">Transmembrane</keyword>
<dbReference type="PANTHER" id="PTHR30069">
    <property type="entry name" value="TONB-DEPENDENT OUTER MEMBRANE RECEPTOR"/>
    <property type="match status" value="1"/>
</dbReference>
<evidence type="ECO:0000313" key="15">
    <source>
        <dbReference type="Proteomes" id="UP001169764"/>
    </source>
</evidence>
<dbReference type="PROSITE" id="PS52016">
    <property type="entry name" value="TONB_DEPENDENT_REC_3"/>
    <property type="match status" value="1"/>
</dbReference>
<dbReference type="PANTHER" id="PTHR30069:SF29">
    <property type="entry name" value="HEMOGLOBIN AND HEMOGLOBIN-HAPTOGLOBIN-BINDING PROTEIN 1-RELATED"/>
    <property type="match status" value="1"/>
</dbReference>
<sequence>MAATPGGGKTVAKGQDLRGFLRIGVAVTALGAGAASAEPSSPPSDIVVLGAPLARPESDRAYDSVVIDRARLTGDASGRIEDVLGDVAGLQQFRRSDSRSANPSAQGLTLRALGGNASSRTLVLLDGVPITDPFFGYVPFNALSAERLSEIRVTRGGGSGAFGAGALSGTVELISAGRDALPPLAANASYGSFGSVQVAATAAPDVGAGYIAVSGRYDRSDGFYTTPESQRVAATARARYRDWSTSIRAVAPIDELTELQASASVLRDDRTLRFKGADSSTDGQDASVRLIHRGSWAVDAIAYLQTRNFTNKVISATTFRMTLNQRDTPATGLGGKIELRPPVGDAHLLRIGGDVRRASGELFEDGYNATTGALTLRRNAGGNQTTAGLFVEDEWKLGDLVVTGGGRVDRWSIADGFLRERNPAGVLTTNAAYADRDGTRATGRAGARWQVAGPLAIRAAAYTGFRLPTPNELYRPFVVVPITTQANADLKLERLRGAEAGIDLTPLPGVSLSATAFTNRLEDAIANVTIATNVRRRQNVDAIVAKGIEASAALRHGPFSLTASYAFNASRVHASGNAAQLDGFIPAQSPRNAANATFAWAPAKGPSLSATVRRIGKQYEDDLQTDILPAVTTVDGVASLPVGHGLTLVARAENVFDVNVITRNAGGSIDYGTPRTLWIGVRLGG</sequence>
<dbReference type="InterPro" id="IPR000531">
    <property type="entry name" value="Beta-barrel_TonB"/>
</dbReference>
<comment type="caution">
    <text evidence="14">The sequence shown here is derived from an EMBL/GenBank/DDBJ whole genome shotgun (WGS) entry which is preliminary data.</text>
</comment>
<keyword evidence="15" id="KW-1185">Reference proteome</keyword>
<evidence type="ECO:0000256" key="4">
    <source>
        <dbReference type="ARBA" id="ARBA00022692"/>
    </source>
</evidence>
<keyword evidence="5" id="KW-0732">Signal</keyword>
<accession>A0ABT8YGA9</accession>
<gene>
    <name evidence="14" type="ORF">Q4F19_21100</name>
</gene>
<evidence type="ECO:0000256" key="1">
    <source>
        <dbReference type="ARBA" id="ARBA00004571"/>
    </source>
</evidence>
<evidence type="ECO:0000256" key="8">
    <source>
        <dbReference type="ARBA" id="ARBA00023170"/>
    </source>
</evidence>
<dbReference type="Gene3D" id="2.170.130.10">
    <property type="entry name" value="TonB-dependent receptor, plug domain"/>
    <property type="match status" value="1"/>
</dbReference>
<evidence type="ECO:0000256" key="10">
    <source>
        <dbReference type="PROSITE-ProRule" id="PRU01360"/>
    </source>
</evidence>
<keyword evidence="2 10" id="KW-0813">Transport</keyword>
<dbReference type="InterPro" id="IPR037066">
    <property type="entry name" value="Plug_dom_sf"/>
</dbReference>
<evidence type="ECO:0000256" key="5">
    <source>
        <dbReference type="ARBA" id="ARBA00022729"/>
    </source>
</evidence>
<feature type="domain" description="TonB-dependent receptor plug" evidence="13">
    <location>
        <begin position="64"/>
        <end position="170"/>
    </location>
</feature>
<evidence type="ECO:0000256" key="6">
    <source>
        <dbReference type="ARBA" id="ARBA00023077"/>
    </source>
</evidence>
<dbReference type="Proteomes" id="UP001169764">
    <property type="component" value="Unassembled WGS sequence"/>
</dbReference>
<dbReference type="EMBL" id="JAUOTP010000013">
    <property type="protein sequence ID" value="MDO6416895.1"/>
    <property type="molecule type" value="Genomic_DNA"/>
</dbReference>
<dbReference type="InterPro" id="IPR036942">
    <property type="entry name" value="Beta-barrel_TonB_sf"/>
</dbReference>
<name>A0ABT8YGA9_9SPHN</name>
<evidence type="ECO:0000256" key="9">
    <source>
        <dbReference type="ARBA" id="ARBA00023237"/>
    </source>
</evidence>
<evidence type="ECO:0000313" key="14">
    <source>
        <dbReference type="EMBL" id="MDO6416895.1"/>
    </source>
</evidence>
<keyword evidence="8 14" id="KW-0675">Receptor</keyword>
<evidence type="ECO:0000259" key="13">
    <source>
        <dbReference type="Pfam" id="PF07715"/>
    </source>
</evidence>
<protein>
    <submittedName>
        <fullName evidence="14">TonB-dependent receptor</fullName>
    </submittedName>
</protein>
<evidence type="ECO:0000256" key="11">
    <source>
        <dbReference type="RuleBase" id="RU003357"/>
    </source>
</evidence>
<dbReference type="Pfam" id="PF00593">
    <property type="entry name" value="TonB_dep_Rec_b-barrel"/>
    <property type="match status" value="1"/>
</dbReference>
<evidence type="ECO:0000256" key="3">
    <source>
        <dbReference type="ARBA" id="ARBA00022452"/>
    </source>
</evidence>
<dbReference type="SUPFAM" id="SSF56935">
    <property type="entry name" value="Porins"/>
    <property type="match status" value="1"/>
</dbReference>
<evidence type="ECO:0000256" key="2">
    <source>
        <dbReference type="ARBA" id="ARBA00022448"/>
    </source>
</evidence>
<reference evidence="14" key="1">
    <citation type="submission" date="2023-07" db="EMBL/GenBank/DDBJ databases">
        <authorList>
            <person name="Kim M."/>
        </authorList>
    </citation>
    <scope>NUCLEOTIDE SEQUENCE</scope>
    <source>
        <strain evidence="14">BIUV-7</strain>
    </source>
</reference>
<dbReference type="Pfam" id="PF07715">
    <property type="entry name" value="Plug"/>
    <property type="match status" value="1"/>
</dbReference>
<proteinExistence type="inferred from homology"/>
<dbReference type="RefSeq" id="WP_303546827.1">
    <property type="nucleotide sequence ID" value="NZ_JAUOTP010000013.1"/>
</dbReference>
<dbReference type="Gene3D" id="2.40.170.20">
    <property type="entry name" value="TonB-dependent receptor, beta-barrel domain"/>
    <property type="match status" value="1"/>
</dbReference>
<dbReference type="InterPro" id="IPR012910">
    <property type="entry name" value="Plug_dom"/>
</dbReference>